<accession>A0A6J4HDC1</accession>
<organism evidence="2">
    <name type="scientific">uncultured Craurococcus sp</name>
    <dbReference type="NCBI Taxonomy" id="1135998"/>
    <lineage>
        <taxon>Bacteria</taxon>
        <taxon>Pseudomonadati</taxon>
        <taxon>Pseudomonadota</taxon>
        <taxon>Alphaproteobacteria</taxon>
        <taxon>Acetobacterales</taxon>
        <taxon>Acetobacteraceae</taxon>
        <taxon>Craurococcus</taxon>
        <taxon>environmental samples</taxon>
    </lineage>
</organism>
<protein>
    <submittedName>
        <fullName evidence="2">Peptide-methionine (R)-S-oxide reductase MsrB</fullName>
        <ecNumber evidence="2">1.8.4.12</ecNumber>
    </submittedName>
</protein>
<evidence type="ECO:0000313" key="2">
    <source>
        <dbReference type="EMBL" id="CAA9220209.1"/>
    </source>
</evidence>
<evidence type="ECO:0000256" key="1">
    <source>
        <dbReference type="SAM" id="MobiDB-lite"/>
    </source>
</evidence>
<keyword evidence="2" id="KW-0560">Oxidoreductase</keyword>
<sequence length="145" mass="16780">VPLPQGNRPRGRLPGAEDRRRMARQPLARGLSRAARARHGAPWHQPAECREAPWHLRLRRLRHGAFRIRHQIRERHRLAELLRPDRGQCRHHHRPQLLHDADGGALRPLRRPSRPCLPGRAAADRPPLLHERRLAPLRARSGGEL</sequence>
<name>A0A6J4HDC1_9PROT</name>
<feature type="non-terminal residue" evidence="2">
    <location>
        <position position="145"/>
    </location>
</feature>
<dbReference type="AlphaFoldDB" id="A0A6J4HDC1"/>
<reference evidence="2" key="1">
    <citation type="submission" date="2020-02" db="EMBL/GenBank/DDBJ databases">
        <authorList>
            <person name="Meier V. D."/>
        </authorList>
    </citation>
    <scope>NUCLEOTIDE SEQUENCE</scope>
    <source>
        <strain evidence="2">AVDCRST_MAG27</strain>
    </source>
</reference>
<dbReference type="EC" id="1.8.4.12" evidence="2"/>
<feature type="region of interest" description="Disordered" evidence="1">
    <location>
        <begin position="86"/>
        <end position="145"/>
    </location>
</feature>
<gene>
    <name evidence="2" type="ORF">AVDCRST_MAG27-279</name>
</gene>
<dbReference type="GO" id="GO:0033743">
    <property type="term" value="F:peptide-methionine (R)-S-oxide reductase activity"/>
    <property type="evidence" value="ECO:0007669"/>
    <property type="project" value="UniProtKB-EC"/>
</dbReference>
<feature type="region of interest" description="Disordered" evidence="1">
    <location>
        <begin position="1"/>
        <end position="45"/>
    </location>
</feature>
<feature type="non-terminal residue" evidence="2">
    <location>
        <position position="1"/>
    </location>
</feature>
<dbReference type="EMBL" id="CADCTD010000009">
    <property type="protein sequence ID" value="CAA9220209.1"/>
    <property type="molecule type" value="Genomic_DNA"/>
</dbReference>
<proteinExistence type="predicted"/>